<keyword evidence="2 8" id="KW-1003">Cell membrane</keyword>
<feature type="transmembrane region" description="Helical" evidence="8">
    <location>
        <begin position="131"/>
        <end position="151"/>
    </location>
</feature>
<keyword evidence="5 8" id="KW-0406">Ion transport</keyword>
<evidence type="ECO:0000313" key="9">
    <source>
        <dbReference type="EMBL" id="GMA42336.1"/>
    </source>
</evidence>
<accession>A0ABQ6IY49</accession>
<comment type="caution">
    <text evidence="9">The sequence shown here is derived from an EMBL/GenBank/DDBJ whole genome shotgun (WGS) entry which is preliminary data.</text>
</comment>
<keyword evidence="1 8" id="KW-0813">Transport</keyword>
<evidence type="ECO:0000313" key="10">
    <source>
        <dbReference type="Proteomes" id="UP001157126"/>
    </source>
</evidence>
<dbReference type="Proteomes" id="UP001157126">
    <property type="component" value="Unassembled WGS sequence"/>
</dbReference>
<name>A0ABQ6IY49_9MICO</name>
<dbReference type="InterPro" id="IPR003810">
    <property type="entry name" value="Mntp/YtaF"/>
</dbReference>
<evidence type="ECO:0000256" key="8">
    <source>
        <dbReference type="HAMAP-Rule" id="MF_01521"/>
    </source>
</evidence>
<feature type="transmembrane region" description="Helical" evidence="8">
    <location>
        <begin position="6"/>
        <end position="27"/>
    </location>
</feature>
<comment type="similarity">
    <text evidence="8">Belongs to the MntP (TC 9.B.29) family.</text>
</comment>
<evidence type="ECO:0000256" key="5">
    <source>
        <dbReference type="ARBA" id="ARBA00023065"/>
    </source>
</evidence>
<feature type="transmembrane region" description="Helical" evidence="8">
    <location>
        <begin position="64"/>
        <end position="85"/>
    </location>
</feature>
<evidence type="ECO:0000256" key="2">
    <source>
        <dbReference type="ARBA" id="ARBA00022475"/>
    </source>
</evidence>
<protein>
    <recommendedName>
        <fullName evidence="8">Putative manganese efflux pump MntP</fullName>
    </recommendedName>
</protein>
<feature type="transmembrane region" description="Helical" evidence="8">
    <location>
        <begin position="105"/>
        <end position="125"/>
    </location>
</feature>
<organism evidence="9 10">
    <name type="scientific">Mobilicoccus caccae</name>
    <dbReference type="NCBI Taxonomy" id="1859295"/>
    <lineage>
        <taxon>Bacteria</taxon>
        <taxon>Bacillati</taxon>
        <taxon>Actinomycetota</taxon>
        <taxon>Actinomycetes</taxon>
        <taxon>Micrococcales</taxon>
        <taxon>Dermatophilaceae</taxon>
        <taxon>Mobilicoccus</taxon>
    </lineage>
</organism>
<keyword evidence="6 8" id="KW-0472">Membrane</keyword>
<keyword evidence="3 8" id="KW-0812">Transmembrane</keyword>
<keyword evidence="4 8" id="KW-1133">Transmembrane helix</keyword>
<evidence type="ECO:0000256" key="6">
    <source>
        <dbReference type="ARBA" id="ARBA00023136"/>
    </source>
</evidence>
<evidence type="ECO:0000256" key="1">
    <source>
        <dbReference type="ARBA" id="ARBA00022448"/>
    </source>
</evidence>
<gene>
    <name evidence="8 9" type="primary">mntP</name>
    <name evidence="9" type="ORF">GCM10025883_43810</name>
</gene>
<evidence type="ECO:0000256" key="7">
    <source>
        <dbReference type="ARBA" id="ARBA00023211"/>
    </source>
</evidence>
<evidence type="ECO:0000256" key="4">
    <source>
        <dbReference type="ARBA" id="ARBA00022989"/>
    </source>
</evidence>
<dbReference type="RefSeq" id="WP_284305770.1">
    <property type="nucleotide sequence ID" value="NZ_BSUO01000001.1"/>
</dbReference>
<keyword evidence="7 8" id="KW-0464">Manganese</keyword>
<dbReference type="InterPro" id="IPR022929">
    <property type="entry name" value="Put_MntP"/>
</dbReference>
<dbReference type="PANTHER" id="PTHR35529">
    <property type="entry name" value="MANGANESE EFFLUX PUMP MNTP-RELATED"/>
    <property type="match status" value="1"/>
</dbReference>
<dbReference type="PANTHER" id="PTHR35529:SF1">
    <property type="entry name" value="MANGANESE EFFLUX PUMP MNTP-RELATED"/>
    <property type="match status" value="1"/>
</dbReference>
<comment type="subcellular location">
    <subcellularLocation>
        <location evidence="8">Cell membrane</location>
        <topology evidence="8">Multi-pass membrane protein</topology>
    </subcellularLocation>
</comment>
<keyword evidence="10" id="KW-1185">Reference proteome</keyword>
<dbReference type="HAMAP" id="MF_01521">
    <property type="entry name" value="MntP_pump"/>
    <property type="match status" value="1"/>
</dbReference>
<sequence length="187" mass="19036">MSVWAVLLIAVGVAADAFAVALGKGLVLRPFRRRDAAAIATTFGAFQAVMPLIGWVLGTGFAPYISAVDHWVAFALLGGIGLHMIVESLRGGDTPSQARLSPRNLLVLGVATSVDALVVGVGAALLGTDVLQLVATIGLVTFLLSYMGVLLGRRAGDRLGTPAGVLGGLILLGLGTTTLIDHLGTLG</sequence>
<comment type="function">
    <text evidence="8">Probably functions as a manganese efflux pump.</text>
</comment>
<dbReference type="EMBL" id="BSUO01000001">
    <property type="protein sequence ID" value="GMA42336.1"/>
    <property type="molecule type" value="Genomic_DNA"/>
</dbReference>
<feature type="transmembrane region" description="Helical" evidence="8">
    <location>
        <begin position="39"/>
        <end position="58"/>
    </location>
</feature>
<dbReference type="Pfam" id="PF02659">
    <property type="entry name" value="Mntp"/>
    <property type="match status" value="1"/>
</dbReference>
<proteinExistence type="inferred from homology"/>
<feature type="transmembrane region" description="Helical" evidence="8">
    <location>
        <begin position="163"/>
        <end position="180"/>
    </location>
</feature>
<reference evidence="10" key="1">
    <citation type="journal article" date="2019" name="Int. J. Syst. Evol. Microbiol.">
        <title>The Global Catalogue of Microorganisms (GCM) 10K type strain sequencing project: providing services to taxonomists for standard genome sequencing and annotation.</title>
        <authorList>
            <consortium name="The Broad Institute Genomics Platform"/>
            <consortium name="The Broad Institute Genome Sequencing Center for Infectious Disease"/>
            <person name="Wu L."/>
            <person name="Ma J."/>
        </authorList>
    </citation>
    <scope>NUCLEOTIDE SEQUENCE [LARGE SCALE GENOMIC DNA]</scope>
    <source>
        <strain evidence="10">NBRC 113072</strain>
    </source>
</reference>
<evidence type="ECO:0000256" key="3">
    <source>
        <dbReference type="ARBA" id="ARBA00022692"/>
    </source>
</evidence>